<evidence type="ECO:0000256" key="2">
    <source>
        <dbReference type="ARBA" id="ARBA00022475"/>
    </source>
</evidence>
<dbReference type="PANTHER" id="PTHR30250:SF26">
    <property type="entry name" value="PSMA PROTEIN"/>
    <property type="match status" value="1"/>
</dbReference>
<dbReference type="GO" id="GO:0005886">
    <property type="term" value="C:plasma membrane"/>
    <property type="evidence" value="ECO:0007669"/>
    <property type="project" value="UniProtKB-SubCell"/>
</dbReference>
<feature type="transmembrane region" description="Helical" evidence="6">
    <location>
        <begin position="273"/>
        <end position="291"/>
    </location>
</feature>
<organism evidence="7 8">
    <name type="scientific">Desulfocurvibacter africanus subsp. africanus str. Walvis Bay</name>
    <dbReference type="NCBI Taxonomy" id="690850"/>
    <lineage>
        <taxon>Bacteria</taxon>
        <taxon>Pseudomonadati</taxon>
        <taxon>Thermodesulfobacteriota</taxon>
        <taxon>Desulfovibrionia</taxon>
        <taxon>Desulfovibrionales</taxon>
        <taxon>Desulfovibrionaceae</taxon>
        <taxon>Desulfocurvibacter</taxon>
    </lineage>
</organism>
<evidence type="ECO:0000256" key="4">
    <source>
        <dbReference type="ARBA" id="ARBA00022989"/>
    </source>
</evidence>
<proteinExistence type="predicted"/>
<dbReference type="Proteomes" id="UP000007844">
    <property type="component" value="Chromosome"/>
</dbReference>
<dbReference type="CDD" id="cd13128">
    <property type="entry name" value="MATE_Wzx_like"/>
    <property type="match status" value="1"/>
</dbReference>
<feature type="transmembrane region" description="Helical" evidence="6">
    <location>
        <begin position="81"/>
        <end position="107"/>
    </location>
</feature>
<keyword evidence="5 6" id="KW-0472">Membrane</keyword>
<feature type="transmembrane region" description="Helical" evidence="6">
    <location>
        <begin position="249"/>
        <end position="267"/>
    </location>
</feature>
<feature type="transmembrane region" description="Helical" evidence="6">
    <location>
        <begin position="189"/>
        <end position="209"/>
    </location>
</feature>
<dbReference type="InterPro" id="IPR002797">
    <property type="entry name" value="Polysacc_synth"/>
</dbReference>
<dbReference type="Pfam" id="PF01943">
    <property type="entry name" value="Polysacc_synt"/>
    <property type="match status" value="1"/>
</dbReference>
<dbReference type="AlphaFoldDB" id="F3YUQ6"/>
<feature type="transmembrane region" description="Helical" evidence="6">
    <location>
        <begin position="127"/>
        <end position="152"/>
    </location>
</feature>
<dbReference type="eggNOG" id="COG2244">
    <property type="taxonomic scope" value="Bacteria"/>
</dbReference>
<feature type="transmembrane region" description="Helical" evidence="6">
    <location>
        <begin position="442"/>
        <end position="460"/>
    </location>
</feature>
<feature type="transmembrane region" description="Helical" evidence="6">
    <location>
        <begin position="374"/>
        <end position="393"/>
    </location>
</feature>
<evidence type="ECO:0000256" key="1">
    <source>
        <dbReference type="ARBA" id="ARBA00004651"/>
    </source>
</evidence>
<dbReference type="InterPro" id="IPR050833">
    <property type="entry name" value="Poly_Biosynth_Transport"/>
</dbReference>
<evidence type="ECO:0000256" key="5">
    <source>
        <dbReference type="ARBA" id="ARBA00023136"/>
    </source>
</evidence>
<feature type="transmembrane region" description="Helical" evidence="6">
    <location>
        <begin position="40"/>
        <end position="61"/>
    </location>
</feature>
<keyword evidence="4 6" id="KW-1133">Transmembrane helix</keyword>
<dbReference type="EMBL" id="CP003221">
    <property type="protein sequence ID" value="EGJ49083.1"/>
    <property type="molecule type" value="Genomic_DNA"/>
</dbReference>
<dbReference type="HOGENOM" id="CLU_040633_0_0_7"/>
<feature type="transmembrane region" description="Helical" evidence="6">
    <location>
        <begin position="303"/>
        <end position="326"/>
    </location>
</feature>
<feature type="transmembrane region" description="Helical" evidence="6">
    <location>
        <begin position="466"/>
        <end position="487"/>
    </location>
</feature>
<comment type="subcellular location">
    <subcellularLocation>
        <location evidence="1">Cell membrane</location>
        <topology evidence="1">Multi-pass membrane protein</topology>
    </subcellularLocation>
</comment>
<dbReference type="PANTHER" id="PTHR30250">
    <property type="entry name" value="PST FAMILY PREDICTED COLANIC ACID TRANSPORTER"/>
    <property type="match status" value="1"/>
</dbReference>
<keyword evidence="2" id="KW-1003">Cell membrane</keyword>
<protein>
    <submittedName>
        <fullName evidence="7">Polysaccharide biosynthesis protein</fullName>
    </submittedName>
</protein>
<dbReference type="KEGG" id="daf:Desaf_0732"/>
<name>F3YUQ6_DESAF</name>
<dbReference type="STRING" id="690850.Desaf_0732"/>
<keyword evidence="3 6" id="KW-0812">Transmembrane</keyword>
<sequence length="514" mass="55320">MAKKHQTLHNALFNTASWVFSIGINFVFLPYIVARLGTESYGILVLILAVIGYFAMLELNLGQAMTKYVAEYRAKGDLAQVNDIIGSTMLLYLLLGLAGGAVIFGLADVLATRFLKVPPELQETAMAAFRVGSVGFVLTMLVTAMQSIPWGLNRYDVSSRVTMAMNLLTTLSMVGLLILGYGLLEVVLVNVAVPLLGVLTYMVICRRLLPGIRLRPVFRPGPLKTILRFGLYSSLSRLSGVLRFQADRLLTGAILGLSWVTYYVVPFSLVRKLMTVTYLVGSVILPVVSGFQGKQDHKAIVALYLKASRLITTIAICVCLPLMLFGNRFLGFWMGEEFAAQAGLVVTIITAALLVDAFTNIPSIVVDGMGRPKVTGLFSICTALINLALVYPLGKALGVSGVALAFLGSNLLVGPVFVWYANNRVLGHDLLSLTRRSYLPPLSAGAAAAVLAYLLLAPLATGMLSLLAVMAATSTLFLLLACLTGAITRDELGQAAEYASPLFARFRLLSGRQP</sequence>
<keyword evidence="8" id="KW-1185">Reference proteome</keyword>
<evidence type="ECO:0000256" key="6">
    <source>
        <dbReference type="SAM" id="Phobius"/>
    </source>
</evidence>
<feature type="transmembrane region" description="Helical" evidence="6">
    <location>
        <begin position="338"/>
        <end position="362"/>
    </location>
</feature>
<dbReference type="RefSeq" id="WP_014258919.1">
    <property type="nucleotide sequence ID" value="NC_016629.1"/>
</dbReference>
<gene>
    <name evidence="7" type="ORF">Desaf_0732</name>
</gene>
<evidence type="ECO:0000256" key="3">
    <source>
        <dbReference type="ARBA" id="ARBA00022692"/>
    </source>
</evidence>
<evidence type="ECO:0000313" key="7">
    <source>
        <dbReference type="EMBL" id="EGJ49083.1"/>
    </source>
</evidence>
<evidence type="ECO:0000313" key="8">
    <source>
        <dbReference type="Proteomes" id="UP000007844"/>
    </source>
</evidence>
<feature type="transmembrane region" description="Helical" evidence="6">
    <location>
        <begin position="164"/>
        <end position="183"/>
    </location>
</feature>
<feature type="transmembrane region" description="Helical" evidence="6">
    <location>
        <begin position="399"/>
        <end position="421"/>
    </location>
</feature>
<reference evidence="7 8" key="1">
    <citation type="journal article" date="2011" name="J. Bacteriol.">
        <title>Genome sequence of the mercury-methylating and pleomorphic Desulfovibrio africanus Strain Walvis Bay.</title>
        <authorList>
            <person name="Brown S.D."/>
            <person name="Wall J.D."/>
            <person name="Kucken A.M."/>
            <person name="Gilmour C.C."/>
            <person name="Podar M."/>
            <person name="Brandt C.C."/>
            <person name="Teshima H."/>
            <person name="Detter J.C."/>
            <person name="Han C.S."/>
            <person name="Land M.L."/>
            <person name="Lucas S."/>
            <person name="Han J."/>
            <person name="Pennacchio L."/>
            <person name="Nolan M."/>
            <person name="Pitluck S."/>
            <person name="Woyke T."/>
            <person name="Goodwin L."/>
            <person name="Palumbo A.V."/>
            <person name="Elias D.A."/>
        </authorList>
    </citation>
    <scope>NUCLEOTIDE SEQUENCE [LARGE SCALE GENOMIC DNA]</scope>
    <source>
        <strain evidence="7 8">Walvis Bay</strain>
    </source>
</reference>
<accession>F3YUQ6</accession>
<feature type="transmembrane region" description="Helical" evidence="6">
    <location>
        <begin position="12"/>
        <end position="34"/>
    </location>
</feature>